<evidence type="ECO:0000256" key="6">
    <source>
        <dbReference type="SAM" id="MobiDB-lite"/>
    </source>
</evidence>
<dbReference type="PANTHER" id="PTHR31072:SF91">
    <property type="entry name" value="TRANSCRIPTION FACTOR TCP6"/>
    <property type="match status" value="1"/>
</dbReference>
<evidence type="ECO:0000256" key="4">
    <source>
        <dbReference type="ARBA" id="ARBA00023163"/>
    </source>
</evidence>
<evidence type="ECO:0000259" key="7">
    <source>
        <dbReference type="PROSITE" id="PS51369"/>
    </source>
</evidence>
<dbReference type="GO" id="GO:0005634">
    <property type="term" value="C:nucleus"/>
    <property type="evidence" value="ECO:0007669"/>
    <property type="project" value="UniProtKB-SubCell"/>
</dbReference>
<keyword evidence="4" id="KW-0804">Transcription</keyword>
<dbReference type="InterPro" id="IPR017887">
    <property type="entry name" value="TF_TCP_subgr"/>
</dbReference>
<comment type="caution">
    <text evidence="8">The sequence shown here is derived from an EMBL/GenBank/DDBJ whole genome shotgun (WGS) entry which is preliminary data.</text>
</comment>
<feature type="domain" description="TCP" evidence="7">
    <location>
        <begin position="105"/>
        <end position="159"/>
    </location>
</feature>
<protein>
    <recommendedName>
        <fullName evidence="7">TCP domain-containing protein</fullName>
    </recommendedName>
</protein>
<dbReference type="PROSITE" id="PS51369">
    <property type="entry name" value="TCP"/>
    <property type="match status" value="1"/>
</dbReference>
<name>A0AAV0EXS1_9ASTE</name>
<dbReference type="InterPro" id="IPR005333">
    <property type="entry name" value="Transcription_factor_TCP"/>
</dbReference>
<evidence type="ECO:0000256" key="3">
    <source>
        <dbReference type="ARBA" id="ARBA00023125"/>
    </source>
</evidence>
<reference evidence="8" key="1">
    <citation type="submission" date="2022-07" db="EMBL/GenBank/DDBJ databases">
        <authorList>
            <person name="Macas J."/>
            <person name="Novak P."/>
            <person name="Neumann P."/>
        </authorList>
    </citation>
    <scope>NUCLEOTIDE SEQUENCE</scope>
</reference>
<sequence length="304" mass="32539">MQRRHLLTRGLLNPGITQMDVGPPRIGRVSNPNPDAADPAIKRGHPVRWWGQKTQMGSEMPFNDFSASQPDNPHSLLTPPHNYHLAPPSPAASAETATSLRIGSVRDRHTKVNGRGRRVRMPALCAARIFQLTRELGHRTEGETIQWLLCQAEPAIIAATGTGTTPAAAVTTSPSGAASRPPPSGMAPLATGLAQLQHLPLAFALPSSTFGSGNQIQPPIANPVRPLSALPRASGGSRYVHQAVPEMGLFSISPPCCRFDLTLPPHDFPGHGDREMTFTSMLMMQTSPANGVEEQVPLDDVAKQ</sequence>
<comment type="subcellular location">
    <subcellularLocation>
        <location evidence="1">Nucleus</location>
    </subcellularLocation>
</comment>
<dbReference type="GO" id="GO:0043565">
    <property type="term" value="F:sequence-specific DNA binding"/>
    <property type="evidence" value="ECO:0007669"/>
    <property type="project" value="TreeGrafter"/>
</dbReference>
<keyword evidence="2" id="KW-0805">Transcription regulation</keyword>
<keyword evidence="9" id="KW-1185">Reference proteome</keyword>
<evidence type="ECO:0000313" key="8">
    <source>
        <dbReference type="EMBL" id="CAH9127883.1"/>
    </source>
</evidence>
<evidence type="ECO:0000256" key="5">
    <source>
        <dbReference type="ARBA" id="ARBA00023242"/>
    </source>
</evidence>
<gene>
    <name evidence="8" type="ORF">CEPIT_LOCUS28669</name>
</gene>
<dbReference type="GO" id="GO:0003700">
    <property type="term" value="F:DNA-binding transcription factor activity"/>
    <property type="evidence" value="ECO:0007669"/>
    <property type="project" value="InterPro"/>
</dbReference>
<dbReference type="PANTHER" id="PTHR31072">
    <property type="entry name" value="TRANSCRIPTION FACTOR TCP4-RELATED"/>
    <property type="match status" value="1"/>
</dbReference>
<evidence type="ECO:0000256" key="1">
    <source>
        <dbReference type="ARBA" id="ARBA00004123"/>
    </source>
</evidence>
<dbReference type="EMBL" id="CAMAPF010000948">
    <property type="protein sequence ID" value="CAH9127883.1"/>
    <property type="molecule type" value="Genomic_DNA"/>
</dbReference>
<accession>A0AAV0EXS1</accession>
<dbReference type="Proteomes" id="UP001152523">
    <property type="component" value="Unassembled WGS sequence"/>
</dbReference>
<dbReference type="Pfam" id="PF03634">
    <property type="entry name" value="TCP"/>
    <property type="match status" value="1"/>
</dbReference>
<dbReference type="AlphaFoldDB" id="A0AAV0EXS1"/>
<keyword evidence="3" id="KW-0238">DNA-binding</keyword>
<keyword evidence="5" id="KW-0539">Nucleus</keyword>
<proteinExistence type="predicted"/>
<feature type="region of interest" description="Disordered" evidence="6">
    <location>
        <begin position="1"/>
        <end position="25"/>
    </location>
</feature>
<organism evidence="8 9">
    <name type="scientific">Cuscuta epithymum</name>
    <dbReference type="NCBI Taxonomy" id="186058"/>
    <lineage>
        <taxon>Eukaryota</taxon>
        <taxon>Viridiplantae</taxon>
        <taxon>Streptophyta</taxon>
        <taxon>Embryophyta</taxon>
        <taxon>Tracheophyta</taxon>
        <taxon>Spermatophyta</taxon>
        <taxon>Magnoliopsida</taxon>
        <taxon>eudicotyledons</taxon>
        <taxon>Gunneridae</taxon>
        <taxon>Pentapetalae</taxon>
        <taxon>asterids</taxon>
        <taxon>lamiids</taxon>
        <taxon>Solanales</taxon>
        <taxon>Convolvulaceae</taxon>
        <taxon>Cuscuteae</taxon>
        <taxon>Cuscuta</taxon>
        <taxon>Cuscuta subgen. Cuscuta</taxon>
    </lineage>
</organism>
<evidence type="ECO:0000313" key="9">
    <source>
        <dbReference type="Proteomes" id="UP001152523"/>
    </source>
</evidence>
<evidence type="ECO:0000256" key="2">
    <source>
        <dbReference type="ARBA" id="ARBA00023015"/>
    </source>
</evidence>